<name>A1BIC3_CHLPD</name>
<dbReference type="Pfam" id="PF04402">
    <property type="entry name" value="SIMPL"/>
    <property type="match status" value="1"/>
</dbReference>
<gene>
    <name evidence="2" type="ordered locus">Cpha266_2145</name>
</gene>
<dbReference type="Gene3D" id="3.30.70.2970">
    <property type="entry name" value="Protein of unknown function (DUF541), domain 2"/>
    <property type="match status" value="1"/>
</dbReference>
<keyword evidence="3" id="KW-1185">Reference proteome</keyword>
<dbReference type="Gene3D" id="3.30.110.170">
    <property type="entry name" value="Protein of unknown function (DUF541), domain 1"/>
    <property type="match status" value="1"/>
</dbReference>
<feature type="chain" id="PRO_5002632909" description="DUF541 domain-containing protein" evidence="1">
    <location>
        <begin position="26"/>
        <end position="242"/>
    </location>
</feature>
<keyword evidence="1" id="KW-0732">Signal</keyword>
<evidence type="ECO:0008006" key="4">
    <source>
        <dbReference type="Google" id="ProtNLM"/>
    </source>
</evidence>
<dbReference type="HOGENOM" id="CLU_080344_1_0_10"/>
<protein>
    <recommendedName>
        <fullName evidence="4">DUF541 domain-containing protein</fullName>
    </recommendedName>
</protein>
<dbReference type="GO" id="GO:0006974">
    <property type="term" value="P:DNA damage response"/>
    <property type="evidence" value="ECO:0007669"/>
    <property type="project" value="TreeGrafter"/>
</dbReference>
<evidence type="ECO:0000256" key="1">
    <source>
        <dbReference type="SAM" id="SignalP"/>
    </source>
</evidence>
<dbReference type="PANTHER" id="PTHR34387:SF2">
    <property type="entry name" value="SLR1258 PROTEIN"/>
    <property type="match status" value="1"/>
</dbReference>
<accession>A1BIC3</accession>
<evidence type="ECO:0000313" key="3">
    <source>
        <dbReference type="Proteomes" id="UP000008701"/>
    </source>
</evidence>
<dbReference type="AlphaFoldDB" id="A1BIC3"/>
<proteinExistence type="predicted"/>
<organism evidence="2 3">
    <name type="scientific">Chlorobium phaeobacteroides (strain DSM 266 / SMG 266 / 2430)</name>
    <dbReference type="NCBI Taxonomy" id="290317"/>
    <lineage>
        <taxon>Bacteria</taxon>
        <taxon>Pseudomonadati</taxon>
        <taxon>Chlorobiota</taxon>
        <taxon>Chlorobiia</taxon>
        <taxon>Chlorobiales</taxon>
        <taxon>Chlorobiaceae</taxon>
        <taxon>Chlorobium/Pelodictyon group</taxon>
        <taxon>Chlorobium</taxon>
    </lineage>
</organism>
<dbReference type="InterPro" id="IPR007497">
    <property type="entry name" value="SIMPL/DUF541"/>
</dbReference>
<evidence type="ECO:0000313" key="2">
    <source>
        <dbReference type="EMBL" id="ABL66150.1"/>
    </source>
</evidence>
<dbReference type="EMBL" id="CP000492">
    <property type="protein sequence ID" value="ABL66150.1"/>
    <property type="molecule type" value="Genomic_DNA"/>
</dbReference>
<dbReference type="OrthoDB" id="598224at2"/>
<feature type="signal peptide" evidence="1">
    <location>
        <begin position="1"/>
        <end position="25"/>
    </location>
</feature>
<sequence precursor="true">MKTRLLFVCIWLFVVMTGVSLHVQAEESQVVVSAAGTVSVKPDMAEFGVVVKSDAKNADKAAAETAGKYQAVQRSLRLAGIPLEDAPTASYTVSPRWEWDQSQGKSVLNGYSARHTIAVKVRNLASIGRAIDSVVQAGADEVQSIVFSSSRFETLRQQALATAVDNARKDAEIMAKAAGGRLGQLIEVSVSQPYNAGRPYMDAAVMRAAPAAAPPPTEVAPSEQDITVSVSSRWRFIGSSLR</sequence>
<dbReference type="KEGG" id="cph:Cpha266_2145"/>
<reference evidence="2 3" key="1">
    <citation type="submission" date="2006-12" db="EMBL/GenBank/DDBJ databases">
        <title>Complete sequence of Chlorobium phaeobacteroides DSM 266.</title>
        <authorList>
            <consortium name="US DOE Joint Genome Institute"/>
            <person name="Copeland A."/>
            <person name="Lucas S."/>
            <person name="Lapidus A."/>
            <person name="Barry K."/>
            <person name="Detter J.C."/>
            <person name="Glavina del Rio T."/>
            <person name="Hammon N."/>
            <person name="Israni S."/>
            <person name="Pitluck S."/>
            <person name="Goltsman E."/>
            <person name="Schmutz J."/>
            <person name="Larimer F."/>
            <person name="Land M."/>
            <person name="Hauser L."/>
            <person name="Mikhailova N."/>
            <person name="Li T."/>
            <person name="Overmann J."/>
            <person name="Bryant D.A."/>
            <person name="Richardson P."/>
        </authorList>
    </citation>
    <scope>NUCLEOTIDE SEQUENCE [LARGE SCALE GENOMIC DNA]</scope>
    <source>
        <strain evidence="2 3">DSM 266</strain>
    </source>
</reference>
<dbReference type="InterPro" id="IPR052022">
    <property type="entry name" value="26kDa_periplasmic_antigen"/>
</dbReference>
<dbReference type="RefSeq" id="WP_011745949.1">
    <property type="nucleotide sequence ID" value="NC_008639.1"/>
</dbReference>
<dbReference type="Proteomes" id="UP000008701">
    <property type="component" value="Chromosome"/>
</dbReference>
<dbReference type="PANTHER" id="PTHR34387">
    <property type="entry name" value="SLR1258 PROTEIN"/>
    <property type="match status" value="1"/>
</dbReference>
<dbReference type="eggNOG" id="COG2968">
    <property type="taxonomic scope" value="Bacteria"/>
</dbReference>